<evidence type="ECO:0000313" key="3">
    <source>
        <dbReference type="Proteomes" id="UP001597280"/>
    </source>
</evidence>
<evidence type="ECO:0000313" key="2">
    <source>
        <dbReference type="EMBL" id="MFD1833787.1"/>
    </source>
</evidence>
<name>A0ABW4PSI0_9MICO</name>
<sequence length="282" mass="27802">MTGTLAVLTAAALISGCDPVGATGGSDAGAVSTGPSTDPSRTAACTRFFGDADYHEAPAWRVLQGAAVITSTDDGPSDGSPATAVASGVETAFADAPEDTRGAAADVATWLRTAPAPGEHADLDTFAVTWQGLAESCTPDSTAATWAAGLGQQGAKPAALVCAETFTAPSTLSVFADREQVAPHLTAIAGASPQAVPTSAATEVAEASDLLTAQSVAVDDPAVAAALREVRTPFQDALQGDLDSPGLHDPLTELGAACTAAGYDVPDPLAGTDPDPSDGGTA</sequence>
<gene>
    <name evidence="2" type="ORF">ACFSDA_01745</name>
</gene>
<evidence type="ECO:0000256" key="1">
    <source>
        <dbReference type="SAM" id="MobiDB-lite"/>
    </source>
</evidence>
<evidence type="ECO:0008006" key="4">
    <source>
        <dbReference type="Google" id="ProtNLM"/>
    </source>
</evidence>
<comment type="caution">
    <text evidence="2">The sequence shown here is derived from an EMBL/GenBank/DDBJ whole genome shotgun (WGS) entry which is preliminary data.</text>
</comment>
<protein>
    <recommendedName>
        <fullName evidence="4">Lipoprotein</fullName>
    </recommendedName>
</protein>
<keyword evidence="3" id="KW-1185">Reference proteome</keyword>
<dbReference type="Proteomes" id="UP001597280">
    <property type="component" value="Unassembled WGS sequence"/>
</dbReference>
<reference evidence="3" key="1">
    <citation type="journal article" date="2019" name="Int. J. Syst. Evol. Microbiol.">
        <title>The Global Catalogue of Microorganisms (GCM) 10K type strain sequencing project: providing services to taxonomists for standard genome sequencing and annotation.</title>
        <authorList>
            <consortium name="The Broad Institute Genomics Platform"/>
            <consortium name="The Broad Institute Genome Sequencing Center for Infectious Disease"/>
            <person name="Wu L."/>
            <person name="Ma J."/>
        </authorList>
    </citation>
    <scope>NUCLEOTIDE SEQUENCE [LARGE SCALE GENOMIC DNA]</scope>
    <source>
        <strain evidence="3">JCM 11650</strain>
    </source>
</reference>
<organism evidence="2 3">
    <name type="scientific">Brachybacterium rhamnosum</name>
    <dbReference type="NCBI Taxonomy" id="173361"/>
    <lineage>
        <taxon>Bacteria</taxon>
        <taxon>Bacillati</taxon>
        <taxon>Actinomycetota</taxon>
        <taxon>Actinomycetes</taxon>
        <taxon>Micrococcales</taxon>
        <taxon>Dermabacteraceae</taxon>
        <taxon>Brachybacterium</taxon>
    </lineage>
</organism>
<dbReference type="RefSeq" id="WP_343903412.1">
    <property type="nucleotide sequence ID" value="NZ_BAAAIS010000001.1"/>
</dbReference>
<feature type="region of interest" description="Disordered" evidence="1">
    <location>
        <begin position="262"/>
        <end position="282"/>
    </location>
</feature>
<dbReference type="EMBL" id="JBHUFL010000001">
    <property type="protein sequence ID" value="MFD1833787.1"/>
    <property type="molecule type" value="Genomic_DNA"/>
</dbReference>
<accession>A0ABW4PSI0</accession>
<proteinExistence type="predicted"/>